<organism evidence="2 3">
    <name type="scientific">Trichoderma longibrachiatum ATCC 18648</name>
    <dbReference type="NCBI Taxonomy" id="983965"/>
    <lineage>
        <taxon>Eukaryota</taxon>
        <taxon>Fungi</taxon>
        <taxon>Dikarya</taxon>
        <taxon>Ascomycota</taxon>
        <taxon>Pezizomycotina</taxon>
        <taxon>Sordariomycetes</taxon>
        <taxon>Hypocreomycetidae</taxon>
        <taxon>Hypocreales</taxon>
        <taxon>Hypocreaceae</taxon>
        <taxon>Trichoderma</taxon>
    </lineage>
</organism>
<accession>A0A2T4BWD8</accession>
<name>A0A2T4BWD8_TRILO</name>
<dbReference type="EMBL" id="KZ679138">
    <property type="protein sequence ID" value="PTB73605.1"/>
    <property type="molecule type" value="Genomic_DNA"/>
</dbReference>
<evidence type="ECO:0000313" key="2">
    <source>
        <dbReference type="EMBL" id="PTB73605.1"/>
    </source>
</evidence>
<sequence>MPCHPILTFHSPSPPDRGSRNKARPKSQGWHRGSGRRSSRCHCPFSSLLVAKEGPCARFDLVTARPACYFWTLSAIGLVAEPNKRAKSLSKLPATVSCIPGLRTYYRPILGHPLVAWRKRPLGVAAQTTS</sequence>
<dbReference type="Proteomes" id="UP000240760">
    <property type="component" value="Unassembled WGS sequence"/>
</dbReference>
<reference evidence="2 3" key="1">
    <citation type="submission" date="2016-07" db="EMBL/GenBank/DDBJ databases">
        <title>Multiple horizontal gene transfer events from other fungi enriched the ability of initially mycotrophic Trichoderma (Ascomycota) to feed on dead plant biomass.</title>
        <authorList>
            <consortium name="DOE Joint Genome Institute"/>
            <person name="Aerts A."/>
            <person name="Atanasova L."/>
            <person name="Chenthamara K."/>
            <person name="Zhang J."/>
            <person name="Grujic M."/>
            <person name="Henrissat B."/>
            <person name="Kuo A."/>
            <person name="Salamov A."/>
            <person name="Lipzen A."/>
            <person name="Labutti K."/>
            <person name="Barry K."/>
            <person name="Miao Y."/>
            <person name="Rahimi M.J."/>
            <person name="Shen Q."/>
            <person name="Grigoriev I.V."/>
            <person name="Kubicek C.P."/>
            <person name="Druzhinina I.S."/>
        </authorList>
    </citation>
    <scope>NUCLEOTIDE SEQUENCE [LARGE SCALE GENOMIC DNA]</scope>
    <source>
        <strain evidence="2 3">ATCC 18648</strain>
    </source>
</reference>
<keyword evidence="3" id="KW-1185">Reference proteome</keyword>
<feature type="region of interest" description="Disordered" evidence="1">
    <location>
        <begin position="11"/>
        <end position="40"/>
    </location>
</feature>
<proteinExistence type="predicted"/>
<protein>
    <submittedName>
        <fullName evidence="2">Uncharacterized protein</fullName>
    </submittedName>
</protein>
<gene>
    <name evidence="2" type="ORF">M440DRAFT_135449</name>
</gene>
<dbReference type="AlphaFoldDB" id="A0A2T4BWD8"/>
<evidence type="ECO:0000256" key="1">
    <source>
        <dbReference type="SAM" id="MobiDB-lite"/>
    </source>
</evidence>
<evidence type="ECO:0000313" key="3">
    <source>
        <dbReference type="Proteomes" id="UP000240760"/>
    </source>
</evidence>